<evidence type="ECO:0000256" key="5">
    <source>
        <dbReference type="SAM" id="Phobius"/>
    </source>
</evidence>
<evidence type="ECO:0000256" key="3">
    <source>
        <dbReference type="RuleBase" id="RU363019"/>
    </source>
</evidence>
<comment type="catalytic activity">
    <reaction evidence="3">
        <text>[protein]-peptidylproline (omega=180) = [protein]-peptidylproline (omega=0)</text>
        <dbReference type="Rhea" id="RHEA:16237"/>
        <dbReference type="Rhea" id="RHEA-COMP:10747"/>
        <dbReference type="Rhea" id="RHEA-COMP:10748"/>
        <dbReference type="ChEBI" id="CHEBI:83833"/>
        <dbReference type="ChEBI" id="CHEBI:83834"/>
        <dbReference type="EC" id="5.2.1.8"/>
    </reaction>
</comment>
<dbReference type="Pfam" id="PF00160">
    <property type="entry name" value="Pro_isomerase"/>
    <property type="match status" value="1"/>
</dbReference>
<evidence type="ECO:0000313" key="8">
    <source>
        <dbReference type="Proteomes" id="UP000034913"/>
    </source>
</evidence>
<name>A0A0G1X6S0_UNCK3</name>
<keyword evidence="5" id="KW-0472">Membrane</keyword>
<dbReference type="PROSITE" id="PS50072">
    <property type="entry name" value="CSA_PPIASE_2"/>
    <property type="match status" value="1"/>
</dbReference>
<dbReference type="PANTHER" id="PTHR45625:SF4">
    <property type="entry name" value="PEPTIDYLPROLYL ISOMERASE DOMAIN AND WD REPEAT-CONTAINING PROTEIN 1"/>
    <property type="match status" value="1"/>
</dbReference>
<feature type="region of interest" description="Disordered" evidence="4">
    <location>
        <begin position="1"/>
        <end position="25"/>
    </location>
</feature>
<evidence type="ECO:0000259" key="6">
    <source>
        <dbReference type="PROSITE" id="PS50072"/>
    </source>
</evidence>
<keyword evidence="2 3" id="KW-0413">Isomerase</keyword>
<evidence type="ECO:0000256" key="2">
    <source>
        <dbReference type="ARBA" id="ARBA00023235"/>
    </source>
</evidence>
<organism evidence="7 8">
    <name type="scientific">candidate division Kazan bacterium GW2011_GWB1_52_7</name>
    <dbReference type="NCBI Taxonomy" id="1620414"/>
    <lineage>
        <taxon>Bacteria</taxon>
        <taxon>Bacteria division Kazan-3B-28</taxon>
    </lineage>
</organism>
<proteinExistence type="inferred from homology"/>
<feature type="domain" description="PPIase cyclophilin-type" evidence="6">
    <location>
        <begin position="96"/>
        <end position="245"/>
    </location>
</feature>
<feature type="transmembrane region" description="Helical" evidence="5">
    <location>
        <begin position="37"/>
        <end position="62"/>
    </location>
</feature>
<sequence>MSKRGKARKEKKLATKREWEAGQRAQRRQQTAWVRRLAAWGGMVVGGGLLLAGLIIGGMRLFQTYSPMVKISGPFGSIARSELADSKFVTLQTTEGDIKLELDVKNTPKTAANFVLLAGKDFYNGVKFHRIMKDFMVQSGDPNSKDDDPANDGQGGPGYQFDNEKITGEYTRGTLAMANAGENTNGSQFFIMHKDTNLPKNYVIFGHVVEGLDVLDKIAETPVKDNGQGEVSQPTKDVVINKVILSSE</sequence>
<dbReference type="InterPro" id="IPR029000">
    <property type="entry name" value="Cyclophilin-like_dom_sf"/>
</dbReference>
<comment type="similarity">
    <text evidence="3">Belongs to the cyclophilin-type PPIase family.</text>
</comment>
<gene>
    <name evidence="7" type="ORF">VF00_C0002G0183</name>
</gene>
<dbReference type="GO" id="GO:0003755">
    <property type="term" value="F:peptidyl-prolyl cis-trans isomerase activity"/>
    <property type="evidence" value="ECO:0007669"/>
    <property type="project" value="UniProtKB-UniRule"/>
</dbReference>
<dbReference type="EC" id="5.2.1.8" evidence="3"/>
<feature type="compositionally biased region" description="Basic residues" evidence="4">
    <location>
        <begin position="1"/>
        <end position="11"/>
    </location>
</feature>
<dbReference type="CDD" id="cd00317">
    <property type="entry name" value="cyclophilin"/>
    <property type="match status" value="1"/>
</dbReference>
<dbReference type="SUPFAM" id="SSF50891">
    <property type="entry name" value="Cyclophilin-like"/>
    <property type="match status" value="1"/>
</dbReference>
<dbReference type="Proteomes" id="UP000034913">
    <property type="component" value="Unassembled WGS sequence"/>
</dbReference>
<protein>
    <recommendedName>
        <fullName evidence="3">Peptidyl-prolyl cis-trans isomerase</fullName>
        <shortName evidence="3">PPIase</shortName>
        <ecNumber evidence="3">5.2.1.8</ecNumber>
    </recommendedName>
</protein>
<dbReference type="EMBL" id="LCRB01000002">
    <property type="protein sequence ID" value="KKW26858.1"/>
    <property type="molecule type" value="Genomic_DNA"/>
</dbReference>
<dbReference type="PATRIC" id="fig|1620414.3.peg.419"/>
<comment type="function">
    <text evidence="3">PPIases accelerate the folding of proteins. It catalyzes the cis-trans isomerization of proline imidic peptide bonds in oligopeptides.</text>
</comment>
<comment type="caution">
    <text evidence="7">The sequence shown here is derived from an EMBL/GenBank/DDBJ whole genome shotgun (WGS) entry which is preliminary data.</text>
</comment>
<evidence type="ECO:0000256" key="1">
    <source>
        <dbReference type="ARBA" id="ARBA00023110"/>
    </source>
</evidence>
<keyword evidence="5" id="KW-1133">Transmembrane helix</keyword>
<accession>A0A0G1X6S0</accession>
<dbReference type="PANTHER" id="PTHR45625">
    <property type="entry name" value="PEPTIDYL-PROLYL CIS-TRANS ISOMERASE-RELATED"/>
    <property type="match status" value="1"/>
</dbReference>
<evidence type="ECO:0000313" key="7">
    <source>
        <dbReference type="EMBL" id="KKW26858.1"/>
    </source>
</evidence>
<feature type="compositionally biased region" description="Basic and acidic residues" evidence="4">
    <location>
        <begin position="12"/>
        <end position="21"/>
    </location>
</feature>
<keyword evidence="1 3" id="KW-0697">Rotamase</keyword>
<dbReference type="PRINTS" id="PR00153">
    <property type="entry name" value="CSAPPISMRASE"/>
</dbReference>
<reference evidence="7 8" key="1">
    <citation type="journal article" date="2015" name="Nature">
        <title>rRNA introns, odd ribosomes, and small enigmatic genomes across a large radiation of phyla.</title>
        <authorList>
            <person name="Brown C.T."/>
            <person name="Hug L.A."/>
            <person name="Thomas B.C."/>
            <person name="Sharon I."/>
            <person name="Castelle C.J."/>
            <person name="Singh A."/>
            <person name="Wilkins M.J."/>
            <person name="Williams K.H."/>
            <person name="Banfield J.F."/>
        </authorList>
    </citation>
    <scope>NUCLEOTIDE SEQUENCE [LARGE SCALE GENOMIC DNA]</scope>
</reference>
<feature type="region of interest" description="Disordered" evidence="4">
    <location>
        <begin position="139"/>
        <end position="163"/>
    </location>
</feature>
<dbReference type="InterPro" id="IPR044666">
    <property type="entry name" value="Cyclophilin_A-like"/>
</dbReference>
<dbReference type="InterPro" id="IPR002130">
    <property type="entry name" value="Cyclophilin-type_PPIase_dom"/>
</dbReference>
<dbReference type="AlphaFoldDB" id="A0A0G1X6S0"/>
<evidence type="ECO:0000256" key="4">
    <source>
        <dbReference type="SAM" id="MobiDB-lite"/>
    </source>
</evidence>
<dbReference type="Gene3D" id="2.40.100.10">
    <property type="entry name" value="Cyclophilin-like"/>
    <property type="match status" value="1"/>
</dbReference>
<keyword evidence="5" id="KW-0812">Transmembrane</keyword>